<feature type="transmembrane region" description="Helical" evidence="2">
    <location>
        <begin position="99"/>
        <end position="129"/>
    </location>
</feature>
<evidence type="ECO:0000313" key="4">
    <source>
        <dbReference type="Proteomes" id="UP000654075"/>
    </source>
</evidence>
<evidence type="ECO:0000256" key="2">
    <source>
        <dbReference type="SAM" id="Phobius"/>
    </source>
</evidence>
<organism evidence="3 4">
    <name type="scientific">Polarella glacialis</name>
    <name type="common">Dinoflagellate</name>
    <dbReference type="NCBI Taxonomy" id="89957"/>
    <lineage>
        <taxon>Eukaryota</taxon>
        <taxon>Sar</taxon>
        <taxon>Alveolata</taxon>
        <taxon>Dinophyceae</taxon>
        <taxon>Suessiales</taxon>
        <taxon>Suessiaceae</taxon>
        <taxon>Polarella</taxon>
    </lineage>
</organism>
<feature type="compositionally biased region" description="Basic and acidic residues" evidence="1">
    <location>
        <begin position="473"/>
        <end position="485"/>
    </location>
</feature>
<feature type="transmembrane region" description="Helical" evidence="2">
    <location>
        <begin position="59"/>
        <end position="79"/>
    </location>
</feature>
<protein>
    <submittedName>
        <fullName evidence="3">Uncharacterized protein</fullName>
    </submittedName>
</protein>
<accession>A0A813G5A7</accession>
<feature type="transmembrane region" description="Helical" evidence="2">
    <location>
        <begin position="268"/>
        <end position="290"/>
    </location>
</feature>
<keyword evidence="2" id="KW-0472">Membrane</keyword>
<keyword evidence="2" id="KW-0812">Transmembrane</keyword>
<dbReference type="Proteomes" id="UP000654075">
    <property type="component" value="Unassembled WGS sequence"/>
</dbReference>
<feature type="region of interest" description="Disordered" evidence="1">
    <location>
        <begin position="465"/>
        <end position="485"/>
    </location>
</feature>
<reference evidence="3" key="1">
    <citation type="submission" date="2021-02" db="EMBL/GenBank/DDBJ databases">
        <authorList>
            <person name="Dougan E. K."/>
            <person name="Rhodes N."/>
            <person name="Thang M."/>
            <person name="Chan C."/>
        </authorList>
    </citation>
    <scope>NUCLEOTIDE SEQUENCE</scope>
</reference>
<keyword evidence="2" id="KW-1133">Transmembrane helix</keyword>
<gene>
    <name evidence="3" type="ORF">PGLA1383_LOCUS37801</name>
</gene>
<name>A0A813G5A7_POLGL</name>
<dbReference type="EMBL" id="CAJNNV010027399">
    <property type="protein sequence ID" value="CAE8620236.1"/>
    <property type="molecule type" value="Genomic_DNA"/>
</dbReference>
<comment type="caution">
    <text evidence="3">The sequence shown here is derived from an EMBL/GenBank/DDBJ whole genome shotgun (WGS) entry which is preliminary data.</text>
</comment>
<feature type="transmembrane region" description="Helical" evidence="2">
    <location>
        <begin position="150"/>
        <end position="175"/>
    </location>
</feature>
<evidence type="ECO:0000256" key="1">
    <source>
        <dbReference type="SAM" id="MobiDB-lite"/>
    </source>
</evidence>
<evidence type="ECO:0000313" key="3">
    <source>
        <dbReference type="EMBL" id="CAE8620236.1"/>
    </source>
</evidence>
<feature type="transmembrane region" description="Helical" evidence="2">
    <location>
        <begin position="373"/>
        <end position="395"/>
    </location>
</feature>
<keyword evidence="4" id="KW-1185">Reference proteome</keyword>
<sequence>MGSLKDDLSHFGSLAASGKDEPEADIFFEDDIYDMVVVAAFGGIEMNLDGDKVATIHPFLIFMLSLPLWVMQVSALTYLRLDMDVLAGVQKEEDGETLITLKILMVLVLQLMLFKELLGSVSLMTFVVNPRTWTDIKRKRGSELKGYAQWLYWGYVLFPLSFIAQMFKFTIAYFVCLDSVSVVLECRSVKDAIFDCLAITFISDLDETVWIVGRILFRWQKADKGDWKFKLWNEESRKEAVKSGPWRERILHPLKFLRRGFGGQKTELIITFVAMLSIYIRQLFVVLFALKTNILPVARDVCSMYRWHHSAWYWLDFKRSVVEMVLRVVPGRITQQLTELASSMGYCDEHDGLKFGRMKTSHTIALFKEYIEVCIPMIAAMIAILLAPAFSRWILDDNGTKIPTSYEALTAAAGFQGDSEAPKKGEASESRAFAEPLLNEQPEMAAMREQLTALQAEMAAMREQMKGLSSLEASKKGPGESSKPE</sequence>
<dbReference type="AlphaFoldDB" id="A0A813G5A7"/>
<proteinExistence type="predicted"/>
<dbReference type="OrthoDB" id="422148at2759"/>